<sequence>MQVVVIPLTHCSDLEELSAPLATQEEELTMVQAIGVPNMLEQPPASVEHPASALEQHPESHQEAAPATIVGPTEASGPELIKPVKAAAAGCLAQSEMLAAVSKPMHEAVTPLIQHPDKEDLPTTLATLEVDHVLAHAIGFPHMLQQPPVLTY</sequence>
<organism evidence="2 3">
    <name type="scientific">Nyctereutes procyonoides</name>
    <name type="common">Raccoon dog</name>
    <name type="synonym">Canis procyonoides</name>
    <dbReference type="NCBI Taxonomy" id="34880"/>
    <lineage>
        <taxon>Eukaryota</taxon>
        <taxon>Metazoa</taxon>
        <taxon>Chordata</taxon>
        <taxon>Craniata</taxon>
        <taxon>Vertebrata</taxon>
        <taxon>Euteleostomi</taxon>
        <taxon>Mammalia</taxon>
        <taxon>Eutheria</taxon>
        <taxon>Laurasiatheria</taxon>
        <taxon>Carnivora</taxon>
        <taxon>Caniformia</taxon>
        <taxon>Canidae</taxon>
        <taxon>Nyctereutes</taxon>
    </lineage>
</organism>
<evidence type="ECO:0000313" key="2">
    <source>
        <dbReference type="EMBL" id="CAD7681099.1"/>
    </source>
</evidence>
<proteinExistence type="predicted"/>
<name>A0A811Z2X3_NYCPR</name>
<reference evidence="2" key="1">
    <citation type="submission" date="2020-12" db="EMBL/GenBank/DDBJ databases">
        <authorList>
            <consortium name="Molecular Ecology Group"/>
        </authorList>
    </citation>
    <scope>NUCLEOTIDE SEQUENCE</scope>
    <source>
        <strain evidence="2">TBG_1078</strain>
    </source>
</reference>
<dbReference type="EMBL" id="CAJHUB010000750">
    <property type="protein sequence ID" value="CAD7681099.1"/>
    <property type="molecule type" value="Genomic_DNA"/>
</dbReference>
<gene>
    <name evidence="2" type="ORF">NYPRO_LOCUS13891</name>
</gene>
<feature type="region of interest" description="Disordered" evidence="1">
    <location>
        <begin position="41"/>
        <end position="66"/>
    </location>
</feature>
<accession>A0A811Z2X3</accession>
<evidence type="ECO:0000313" key="3">
    <source>
        <dbReference type="Proteomes" id="UP000645828"/>
    </source>
</evidence>
<dbReference type="Proteomes" id="UP000645828">
    <property type="component" value="Unassembled WGS sequence"/>
</dbReference>
<dbReference type="AlphaFoldDB" id="A0A811Z2X3"/>
<comment type="caution">
    <text evidence="2">The sequence shown here is derived from an EMBL/GenBank/DDBJ whole genome shotgun (WGS) entry which is preliminary data.</text>
</comment>
<keyword evidence="3" id="KW-1185">Reference proteome</keyword>
<protein>
    <submittedName>
        <fullName evidence="2">(raccoon dog) hypothetical protein</fullName>
    </submittedName>
</protein>
<evidence type="ECO:0000256" key="1">
    <source>
        <dbReference type="SAM" id="MobiDB-lite"/>
    </source>
</evidence>